<reference evidence="3" key="1">
    <citation type="journal article" date="2023" name="Mol. Phylogenet. Evol.">
        <title>Genome-scale phylogeny and comparative genomics of the fungal order Sordariales.</title>
        <authorList>
            <person name="Hensen N."/>
            <person name="Bonometti L."/>
            <person name="Westerberg I."/>
            <person name="Brannstrom I.O."/>
            <person name="Guillou S."/>
            <person name="Cros-Aarteil S."/>
            <person name="Calhoun S."/>
            <person name="Haridas S."/>
            <person name="Kuo A."/>
            <person name="Mondo S."/>
            <person name="Pangilinan J."/>
            <person name="Riley R."/>
            <person name="LaButti K."/>
            <person name="Andreopoulos B."/>
            <person name="Lipzen A."/>
            <person name="Chen C."/>
            <person name="Yan M."/>
            <person name="Daum C."/>
            <person name="Ng V."/>
            <person name="Clum A."/>
            <person name="Steindorff A."/>
            <person name="Ohm R.A."/>
            <person name="Martin F."/>
            <person name="Silar P."/>
            <person name="Natvig D.O."/>
            <person name="Lalanne C."/>
            <person name="Gautier V."/>
            <person name="Ament-Velasquez S.L."/>
            <person name="Kruys A."/>
            <person name="Hutchinson M.I."/>
            <person name="Powell A.J."/>
            <person name="Barry K."/>
            <person name="Miller A.N."/>
            <person name="Grigoriev I.V."/>
            <person name="Debuchy R."/>
            <person name="Gladieux P."/>
            <person name="Hiltunen Thoren M."/>
            <person name="Johannesson H."/>
        </authorList>
    </citation>
    <scope>NUCLEOTIDE SEQUENCE</scope>
    <source>
        <strain evidence="3">CBS 333.67</strain>
    </source>
</reference>
<dbReference type="PANTHER" id="PTHR38694:SF1">
    <property type="entry name" value="PEROXIN DOMAIN-CONTAINING PROTEIN"/>
    <property type="match status" value="1"/>
</dbReference>
<evidence type="ECO:0000313" key="4">
    <source>
        <dbReference type="Proteomes" id="UP001273166"/>
    </source>
</evidence>
<feature type="compositionally biased region" description="Low complexity" evidence="1">
    <location>
        <begin position="282"/>
        <end position="296"/>
    </location>
</feature>
<keyword evidence="2" id="KW-0812">Transmembrane</keyword>
<dbReference type="EMBL" id="JAUDZG010000004">
    <property type="protein sequence ID" value="KAK3305613.1"/>
    <property type="molecule type" value="Genomic_DNA"/>
</dbReference>
<keyword evidence="4" id="KW-1185">Reference proteome</keyword>
<protein>
    <submittedName>
        <fullName evidence="3">Uncharacterized protein</fullName>
    </submittedName>
</protein>
<dbReference type="Proteomes" id="UP001273166">
    <property type="component" value="Unassembled WGS sequence"/>
</dbReference>
<keyword evidence="2" id="KW-1133">Transmembrane helix</keyword>
<proteinExistence type="predicted"/>
<feature type="transmembrane region" description="Helical" evidence="2">
    <location>
        <begin position="175"/>
        <end position="196"/>
    </location>
</feature>
<keyword evidence="2" id="KW-0472">Membrane</keyword>
<gene>
    <name evidence="3" type="ORF">B0T15DRAFT_203425</name>
</gene>
<dbReference type="InterPro" id="IPR021709">
    <property type="entry name" value="DUF3292"/>
</dbReference>
<feature type="compositionally biased region" description="Basic and acidic residues" evidence="1">
    <location>
        <begin position="514"/>
        <end position="523"/>
    </location>
</feature>
<sequence length="709" mass="76189">MASKEEKANPVTGDSGPSTDLVDMLPMPATGTNDYEEPGQQSSLSHALATAEQEIKGRTQVDHVEEAKDLGWHEPKEDIAEPLVGGMDNEELWMLVRRFDKQMYHVKATPYPVPGGLDLNIADEEEFSPDKMRANVERLYMTVGVGVLGAVKHIARLRSWRETRRTSCFAAAYFIAWLFDLIMPMMLATLVSLIVYPPSREYLFPPAPVALVDSKTGGVQKPKAGVLGSYDSATGAPENHKGEAVEQEAANFVHGIASVAVSSAAGKHPQGDPDSENEESIEGAPDPAAAAMGAAEARGKTRGVKTGSKHDKTKVPMETAMWTKMRPIMHIIGDLADSWERVANALSPTPPFPHDTHRLRLATLIMPLLGLSFFVTSYMFMKGLTFAIGFVFFGDPVTSRAYAWLNQTIPHWKKLLEMRNTILKGVPTNAQLTLTLLRMGEAHRAPLPPPPRVSAPPPSQPARLTDAHLRATGADAPLNATSAELDAAIAHDPTAVTAHETGGPDIDAAVPSHAHTDHDDSNKHGKKGGLKGPAKKVVGLLRSAARAGVRTAIGTDTVRAKAGVSVAARDRLGAVTVPPARDAVGDGPVAFEARYEGRKGCVYLSTAATAPVVGFSVGDTASSARNGRVPVPEHPLWSVPVEDIAELKKIGGYGWKAKLVVGWSLDREIKDGLEITTAEGAKFKVTAVPFRDELFNRLIALGSQKWEAW</sequence>
<comment type="caution">
    <text evidence="3">The sequence shown here is derived from an EMBL/GenBank/DDBJ whole genome shotgun (WGS) entry which is preliminary data.</text>
</comment>
<feature type="region of interest" description="Disordered" evidence="1">
    <location>
        <begin position="443"/>
        <end position="463"/>
    </location>
</feature>
<feature type="region of interest" description="Disordered" evidence="1">
    <location>
        <begin position="1"/>
        <end position="48"/>
    </location>
</feature>
<feature type="compositionally biased region" description="Pro residues" evidence="1">
    <location>
        <begin position="446"/>
        <end position="460"/>
    </location>
</feature>
<feature type="region of interest" description="Disordered" evidence="1">
    <location>
        <begin position="263"/>
        <end position="312"/>
    </location>
</feature>
<feature type="region of interest" description="Disordered" evidence="1">
    <location>
        <begin position="509"/>
        <end position="533"/>
    </location>
</feature>
<reference evidence="3" key="2">
    <citation type="submission" date="2023-06" db="EMBL/GenBank/DDBJ databases">
        <authorList>
            <consortium name="Lawrence Berkeley National Laboratory"/>
            <person name="Mondo S.J."/>
            <person name="Hensen N."/>
            <person name="Bonometti L."/>
            <person name="Westerberg I."/>
            <person name="Brannstrom I.O."/>
            <person name="Guillou S."/>
            <person name="Cros-Aarteil S."/>
            <person name="Calhoun S."/>
            <person name="Haridas S."/>
            <person name="Kuo A."/>
            <person name="Pangilinan J."/>
            <person name="Riley R."/>
            <person name="Labutti K."/>
            <person name="Andreopoulos B."/>
            <person name="Lipzen A."/>
            <person name="Chen C."/>
            <person name="Yanf M."/>
            <person name="Daum C."/>
            <person name="Ng V."/>
            <person name="Clum A."/>
            <person name="Steindorff A."/>
            <person name="Ohm R."/>
            <person name="Martin F."/>
            <person name="Silar P."/>
            <person name="Natvig D."/>
            <person name="Lalanne C."/>
            <person name="Gautier V."/>
            <person name="Ament-Velasquez S.L."/>
            <person name="Kruys A."/>
            <person name="Hutchinson M.I."/>
            <person name="Powell A.J."/>
            <person name="Barry K."/>
            <person name="Miller A.N."/>
            <person name="Grigoriev I.V."/>
            <person name="Debuchy R."/>
            <person name="Gladieux P."/>
            <person name="Thoren M.H."/>
            <person name="Johannesson H."/>
        </authorList>
    </citation>
    <scope>NUCLEOTIDE SEQUENCE</scope>
    <source>
        <strain evidence="3">CBS 333.67</strain>
    </source>
</reference>
<dbReference type="AlphaFoldDB" id="A0AAJ0M1P0"/>
<evidence type="ECO:0000256" key="2">
    <source>
        <dbReference type="SAM" id="Phobius"/>
    </source>
</evidence>
<accession>A0AAJ0M1P0</accession>
<name>A0AAJ0M1P0_9PEZI</name>
<dbReference type="GeneID" id="87881428"/>
<dbReference type="PANTHER" id="PTHR38694">
    <property type="entry name" value="CONSERVED EXPRESSED PROTEIN"/>
    <property type="match status" value="1"/>
</dbReference>
<evidence type="ECO:0000256" key="1">
    <source>
        <dbReference type="SAM" id="MobiDB-lite"/>
    </source>
</evidence>
<dbReference type="RefSeq" id="XP_062721393.1">
    <property type="nucleotide sequence ID" value="XM_062862599.1"/>
</dbReference>
<dbReference type="Pfam" id="PF11696">
    <property type="entry name" value="DUF3292"/>
    <property type="match status" value="1"/>
</dbReference>
<organism evidence="3 4">
    <name type="scientific">Chaetomium strumarium</name>
    <dbReference type="NCBI Taxonomy" id="1170767"/>
    <lineage>
        <taxon>Eukaryota</taxon>
        <taxon>Fungi</taxon>
        <taxon>Dikarya</taxon>
        <taxon>Ascomycota</taxon>
        <taxon>Pezizomycotina</taxon>
        <taxon>Sordariomycetes</taxon>
        <taxon>Sordariomycetidae</taxon>
        <taxon>Sordariales</taxon>
        <taxon>Chaetomiaceae</taxon>
        <taxon>Chaetomium</taxon>
    </lineage>
</organism>
<evidence type="ECO:0000313" key="3">
    <source>
        <dbReference type="EMBL" id="KAK3305613.1"/>
    </source>
</evidence>